<dbReference type="Gene3D" id="3.30.160.60">
    <property type="entry name" value="Classic Zinc Finger"/>
    <property type="match status" value="5"/>
</dbReference>
<protein>
    <submittedName>
        <fullName evidence="15">Zinc finger protein ZFP69</fullName>
    </submittedName>
</protein>
<feature type="domain" description="C2H2-type" evidence="14">
    <location>
        <begin position="325"/>
        <end position="352"/>
    </location>
</feature>
<evidence type="ECO:0000256" key="13">
    <source>
        <dbReference type="SAM" id="MobiDB-lite"/>
    </source>
</evidence>
<evidence type="ECO:0000256" key="11">
    <source>
        <dbReference type="PROSITE-ProRule" id="PRU00042"/>
    </source>
</evidence>
<dbReference type="PROSITE" id="PS50157">
    <property type="entry name" value="ZINC_FINGER_C2H2_2"/>
    <property type="match status" value="5"/>
</dbReference>
<keyword evidence="6" id="KW-0862">Zinc</keyword>
<keyword evidence="9" id="KW-0804">Transcription</keyword>
<dbReference type="SUPFAM" id="SSF57667">
    <property type="entry name" value="beta-beta-alpha zinc fingers"/>
    <property type="match status" value="3"/>
</dbReference>
<reference evidence="15 16" key="1">
    <citation type="journal article" date="2019" name="Sci. Rep.">
        <title>Orb-weaving spider Araneus ventricosus genome elucidates the spidroin gene catalogue.</title>
        <authorList>
            <person name="Kono N."/>
            <person name="Nakamura H."/>
            <person name="Ohtoshi R."/>
            <person name="Moran D.A.P."/>
            <person name="Shinohara A."/>
            <person name="Yoshida Y."/>
            <person name="Fujiwara M."/>
            <person name="Mori M."/>
            <person name="Tomita M."/>
            <person name="Arakawa K."/>
        </authorList>
    </citation>
    <scope>NUCLEOTIDE SEQUENCE [LARGE SCALE GENOMIC DNA]</scope>
</reference>
<evidence type="ECO:0000256" key="3">
    <source>
        <dbReference type="ARBA" id="ARBA00022723"/>
    </source>
</evidence>
<name>A0A4Y2J0J2_ARAVE</name>
<proteinExistence type="inferred from homology"/>
<dbReference type="FunFam" id="3.30.160.60:FF:001506">
    <property type="entry name" value="Zinc finger protein"/>
    <property type="match status" value="1"/>
</dbReference>
<keyword evidence="5 11" id="KW-0863">Zinc-finger</keyword>
<dbReference type="InterPro" id="IPR036236">
    <property type="entry name" value="Znf_C2H2_sf"/>
</dbReference>
<evidence type="ECO:0000313" key="15">
    <source>
        <dbReference type="EMBL" id="GBM83657.1"/>
    </source>
</evidence>
<accession>A0A4Y2J0J2</accession>
<evidence type="ECO:0000256" key="6">
    <source>
        <dbReference type="ARBA" id="ARBA00022833"/>
    </source>
</evidence>
<dbReference type="FunFam" id="3.30.160.60:FF:000193">
    <property type="entry name" value="Zinc finger protein 300"/>
    <property type="match status" value="1"/>
</dbReference>
<dbReference type="GO" id="GO:0000981">
    <property type="term" value="F:DNA-binding transcription factor activity, RNA polymerase II-specific"/>
    <property type="evidence" value="ECO:0007669"/>
    <property type="project" value="TreeGrafter"/>
</dbReference>
<dbReference type="SMART" id="SM00355">
    <property type="entry name" value="ZnF_C2H2"/>
    <property type="match status" value="5"/>
</dbReference>
<evidence type="ECO:0000313" key="16">
    <source>
        <dbReference type="Proteomes" id="UP000499080"/>
    </source>
</evidence>
<evidence type="ECO:0000256" key="8">
    <source>
        <dbReference type="ARBA" id="ARBA00023125"/>
    </source>
</evidence>
<dbReference type="OrthoDB" id="2687452at2759"/>
<dbReference type="PANTHER" id="PTHR23235">
    <property type="entry name" value="KRUEPPEL-LIKE TRANSCRIPTION FACTOR"/>
    <property type="match status" value="1"/>
</dbReference>
<dbReference type="Proteomes" id="UP000499080">
    <property type="component" value="Unassembled WGS sequence"/>
</dbReference>
<organism evidence="15 16">
    <name type="scientific">Araneus ventricosus</name>
    <name type="common">Orbweaver spider</name>
    <name type="synonym">Epeira ventricosa</name>
    <dbReference type="NCBI Taxonomy" id="182803"/>
    <lineage>
        <taxon>Eukaryota</taxon>
        <taxon>Metazoa</taxon>
        <taxon>Ecdysozoa</taxon>
        <taxon>Arthropoda</taxon>
        <taxon>Chelicerata</taxon>
        <taxon>Arachnida</taxon>
        <taxon>Araneae</taxon>
        <taxon>Araneomorphae</taxon>
        <taxon>Entelegynae</taxon>
        <taxon>Araneoidea</taxon>
        <taxon>Araneidae</taxon>
        <taxon>Araneus</taxon>
    </lineage>
</organism>
<evidence type="ECO:0000256" key="9">
    <source>
        <dbReference type="ARBA" id="ARBA00023163"/>
    </source>
</evidence>
<evidence type="ECO:0000259" key="14">
    <source>
        <dbReference type="PROSITE" id="PS50157"/>
    </source>
</evidence>
<dbReference type="InterPro" id="IPR013087">
    <property type="entry name" value="Znf_C2H2_type"/>
</dbReference>
<evidence type="ECO:0000256" key="12">
    <source>
        <dbReference type="SAM" id="Coils"/>
    </source>
</evidence>
<keyword evidence="4" id="KW-0677">Repeat</keyword>
<keyword evidence="16" id="KW-1185">Reference proteome</keyword>
<dbReference type="PROSITE" id="PS00028">
    <property type="entry name" value="ZINC_FINGER_C2H2_1"/>
    <property type="match status" value="5"/>
</dbReference>
<keyword evidence="7" id="KW-0805">Transcription regulation</keyword>
<comment type="similarity">
    <text evidence="2">Belongs to the krueppel C2H2-type zinc-finger protein family.</text>
</comment>
<sequence>MEEFQCSWCNRRFHWKDGHFCFLKGKPDNEYSESDLDELEKLAERLEAATRKQDCTRDNFKHSNPKTQAHDIQLNSSFGNDGYFCTKNIFRFEQVASSPVSPFSTQCHGSSLDVSRSVSHVSAQQSIFEASEKTPKNSLFEQDETSQGDVCRTDNKQSNPSEDFSSQKDSWRYNLGPVPQRKFKNAIFGTDTSTCRKKENKPSEFIRGREESYLDSISASPTCIERDVNNAEAQKGRDYSKIKSISVNVTEIGNSSTSEIATNSAALGSDADAEFVSVAGPSGIRTQSHRTGKENSFACDVCGKVFGKKKLLHAHERTHTGKKPFVCYTCDRRFTQKIDLTRHLRTHSGEKPFACPRCDKKFRQKQHLNDHLRTHTGEKPFACHICRKGFARKHHLQNHLRIHTGEEPYKCQLCGMDFANQSDCNEHYKGEHGVK</sequence>
<evidence type="ECO:0000256" key="5">
    <source>
        <dbReference type="ARBA" id="ARBA00022771"/>
    </source>
</evidence>
<comment type="caution">
    <text evidence="15">The sequence shown here is derived from an EMBL/GenBank/DDBJ whole genome shotgun (WGS) entry which is preliminary data.</text>
</comment>
<feature type="domain" description="C2H2-type" evidence="14">
    <location>
        <begin position="297"/>
        <end position="324"/>
    </location>
</feature>
<evidence type="ECO:0000256" key="7">
    <source>
        <dbReference type="ARBA" id="ARBA00023015"/>
    </source>
</evidence>
<keyword evidence="8" id="KW-0238">DNA-binding</keyword>
<dbReference type="GO" id="GO:0008270">
    <property type="term" value="F:zinc ion binding"/>
    <property type="evidence" value="ECO:0007669"/>
    <property type="project" value="UniProtKB-KW"/>
</dbReference>
<evidence type="ECO:0000256" key="4">
    <source>
        <dbReference type="ARBA" id="ARBA00022737"/>
    </source>
</evidence>
<feature type="domain" description="C2H2-type" evidence="14">
    <location>
        <begin position="381"/>
        <end position="408"/>
    </location>
</feature>
<dbReference type="Pfam" id="PF00096">
    <property type="entry name" value="zf-C2H2"/>
    <property type="match status" value="4"/>
</dbReference>
<feature type="domain" description="C2H2-type" evidence="14">
    <location>
        <begin position="409"/>
        <end position="435"/>
    </location>
</feature>
<dbReference type="GO" id="GO:0000978">
    <property type="term" value="F:RNA polymerase II cis-regulatory region sequence-specific DNA binding"/>
    <property type="evidence" value="ECO:0007669"/>
    <property type="project" value="TreeGrafter"/>
</dbReference>
<comment type="subcellular location">
    <subcellularLocation>
        <location evidence="1">Nucleus</location>
    </subcellularLocation>
</comment>
<feature type="region of interest" description="Disordered" evidence="13">
    <location>
        <begin position="128"/>
        <end position="171"/>
    </location>
</feature>
<dbReference type="GO" id="GO:0005634">
    <property type="term" value="C:nucleus"/>
    <property type="evidence" value="ECO:0007669"/>
    <property type="project" value="UniProtKB-SubCell"/>
</dbReference>
<keyword evidence="12" id="KW-0175">Coiled coil</keyword>
<evidence type="ECO:0000256" key="1">
    <source>
        <dbReference type="ARBA" id="ARBA00004123"/>
    </source>
</evidence>
<evidence type="ECO:0000256" key="10">
    <source>
        <dbReference type="ARBA" id="ARBA00023242"/>
    </source>
</evidence>
<dbReference type="FunFam" id="3.30.160.60:FF:002343">
    <property type="entry name" value="Zinc finger protein 33A"/>
    <property type="match status" value="2"/>
</dbReference>
<dbReference type="Pfam" id="PF12874">
    <property type="entry name" value="zf-met"/>
    <property type="match status" value="1"/>
</dbReference>
<keyword evidence="10" id="KW-0539">Nucleus</keyword>
<evidence type="ECO:0000256" key="2">
    <source>
        <dbReference type="ARBA" id="ARBA00006991"/>
    </source>
</evidence>
<feature type="coiled-coil region" evidence="12">
    <location>
        <begin position="29"/>
        <end position="59"/>
    </location>
</feature>
<dbReference type="PANTHER" id="PTHR23235:SF142">
    <property type="entry name" value="ZINC FINGER PROTEIN 384"/>
    <property type="match status" value="1"/>
</dbReference>
<dbReference type="AlphaFoldDB" id="A0A4Y2J0J2"/>
<feature type="domain" description="C2H2-type" evidence="14">
    <location>
        <begin position="353"/>
        <end position="380"/>
    </location>
</feature>
<keyword evidence="3" id="KW-0479">Metal-binding</keyword>
<gene>
    <name evidence="15" type="primary">ZFP69_0</name>
    <name evidence="15" type="ORF">AVEN_160823_1</name>
</gene>
<dbReference type="EMBL" id="BGPR01003098">
    <property type="protein sequence ID" value="GBM83657.1"/>
    <property type="molecule type" value="Genomic_DNA"/>
</dbReference>